<dbReference type="STRING" id="3818.A0A445EDI9"/>
<dbReference type="SUPFAM" id="SSF54189">
    <property type="entry name" value="Ribosomal proteins S24e, L23 and L15e"/>
    <property type="match status" value="1"/>
</dbReference>
<dbReference type="GO" id="GO:0003735">
    <property type="term" value="F:structural constituent of ribosome"/>
    <property type="evidence" value="ECO:0007669"/>
    <property type="project" value="InterPro"/>
</dbReference>
<dbReference type="Pfam" id="PF00276">
    <property type="entry name" value="Ribosomal_L23"/>
    <property type="match status" value="1"/>
</dbReference>
<dbReference type="PANTHER" id="PTHR11620">
    <property type="entry name" value="60S RIBOSOMAL PROTEIN L23A"/>
    <property type="match status" value="1"/>
</dbReference>
<comment type="similarity">
    <text evidence="1">Belongs to the universal ribosomal protein uL23 family.</text>
</comment>
<feature type="domain" description="Large ribosomal subunit protein uL23 N-terminal" evidence="4">
    <location>
        <begin position="14"/>
        <end position="54"/>
    </location>
</feature>
<evidence type="ECO:0000313" key="6">
    <source>
        <dbReference type="Proteomes" id="UP000289738"/>
    </source>
</evidence>
<evidence type="ECO:0000259" key="4">
    <source>
        <dbReference type="Pfam" id="PF03939"/>
    </source>
</evidence>
<evidence type="ECO:0000256" key="2">
    <source>
        <dbReference type="ARBA" id="ARBA00022980"/>
    </source>
</evidence>
<keyword evidence="6" id="KW-1185">Reference proteome</keyword>
<organism evidence="5 6">
    <name type="scientific">Arachis hypogaea</name>
    <name type="common">Peanut</name>
    <dbReference type="NCBI Taxonomy" id="3818"/>
    <lineage>
        <taxon>Eukaryota</taxon>
        <taxon>Viridiplantae</taxon>
        <taxon>Streptophyta</taxon>
        <taxon>Embryophyta</taxon>
        <taxon>Tracheophyta</taxon>
        <taxon>Spermatophyta</taxon>
        <taxon>Magnoliopsida</taxon>
        <taxon>eudicotyledons</taxon>
        <taxon>Gunneridae</taxon>
        <taxon>Pentapetalae</taxon>
        <taxon>rosids</taxon>
        <taxon>fabids</taxon>
        <taxon>Fabales</taxon>
        <taxon>Fabaceae</taxon>
        <taxon>Papilionoideae</taxon>
        <taxon>50 kb inversion clade</taxon>
        <taxon>dalbergioids sensu lato</taxon>
        <taxon>Dalbergieae</taxon>
        <taxon>Pterocarpus clade</taxon>
        <taxon>Arachis</taxon>
    </lineage>
</organism>
<gene>
    <name evidence="5" type="ORF">Ahy_A02g008001</name>
</gene>
<dbReference type="Gene3D" id="3.30.70.330">
    <property type="match status" value="1"/>
</dbReference>
<dbReference type="GO" id="GO:0003729">
    <property type="term" value="F:mRNA binding"/>
    <property type="evidence" value="ECO:0007669"/>
    <property type="project" value="UniProtKB-ARBA"/>
</dbReference>
<dbReference type="InterPro" id="IPR013025">
    <property type="entry name" value="Ribosomal_uL23-like"/>
</dbReference>
<dbReference type="InterPro" id="IPR005633">
    <property type="entry name" value="Ribosomal_uL23_N"/>
</dbReference>
<name>A0A445EDI9_ARAHY</name>
<reference evidence="5 6" key="1">
    <citation type="submission" date="2019-01" db="EMBL/GenBank/DDBJ databases">
        <title>Sequencing of cultivated peanut Arachis hypogaea provides insights into genome evolution and oil improvement.</title>
        <authorList>
            <person name="Chen X."/>
        </authorList>
    </citation>
    <scope>NUCLEOTIDE SEQUENCE [LARGE SCALE GENOMIC DNA]</scope>
    <source>
        <strain evidence="6">cv. Fuhuasheng</strain>
        <tissue evidence="5">Leaves</tissue>
    </source>
</reference>
<dbReference type="InterPro" id="IPR012678">
    <property type="entry name" value="Ribosomal_uL23/eL15/eS24_sf"/>
</dbReference>
<dbReference type="GO" id="GO:0005840">
    <property type="term" value="C:ribosome"/>
    <property type="evidence" value="ECO:0007669"/>
    <property type="project" value="UniProtKB-KW"/>
</dbReference>
<dbReference type="AlphaFoldDB" id="A0A445EDI9"/>
<dbReference type="EMBL" id="SDMP01000002">
    <property type="protein sequence ID" value="RYR73582.1"/>
    <property type="molecule type" value="Genomic_DNA"/>
</dbReference>
<keyword evidence="3" id="KW-0687">Ribonucleoprotein</keyword>
<dbReference type="GO" id="GO:1990904">
    <property type="term" value="C:ribonucleoprotein complex"/>
    <property type="evidence" value="ECO:0007669"/>
    <property type="project" value="UniProtKB-KW"/>
</dbReference>
<proteinExistence type="inferred from homology"/>
<dbReference type="Proteomes" id="UP000289738">
    <property type="component" value="Chromosome A02"/>
</dbReference>
<accession>A0A445EDI9</accession>
<evidence type="ECO:0000256" key="1">
    <source>
        <dbReference type="ARBA" id="ARBA00006700"/>
    </source>
</evidence>
<dbReference type="GO" id="GO:0006412">
    <property type="term" value="P:translation"/>
    <property type="evidence" value="ECO:0007669"/>
    <property type="project" value="InterPro"/>
</dbReference>
<comment type="caution">
    <text evidence="5">The sequence shown here is derived from an EMBL/GenBank/DDBJ whole genome shotgun (WGS) entry which is preliminary data.</text>
</comment>
<sequence>MFVHPLQNHSPQLKVVKSGATFKKKAKKIRTKVTFYCPKTLKKDRNPKYSRISASPRNNLDHYQILKYPLTTELAMKKIGDNNTMVFIVDLRADKKIIKDALKKIYDI</sequence>
<evidence type="ECO:0000256" key="3">
    <source>
        <dbReference type="ARBA" id="ARBA00023274"/>
    </source>
</evidence>
<dbReference type="InterPro" id="IPR012677">
    <property type="entry name" value="Nucleotide-bd_a/b_plait_sf"/>
</dbReference>
<protein>
    <recommendedName>
        <fullName evidence="4">Large ribosomal subunit protein uL23 N-terminal domain-containing protein</fullName>
    </recommendedName>
</protein>
<dbReference type="Pfam" id="PF03939">
    <property type="entry name" value="Ribosomal_L23eN"/>
    <property type="match status" value="1"/>
</dbReference>
<keyword evidence="2" id="KW-0689">Ribosomal protein</keyword>
<evidence type="ECO:0000313" key="5">
    <source>
        <dbReference type="EMBL" id="RYR73582.1"/>
    </source>
</evidence>